<dbReference type="InterPro" id="IPR011009">
    <property type="entry name" value="Kinase-like_dom_sf"/>
</dbReference>
<dbReference type="InterPro" id="IPR002575">
    <property type="entry name" value="Aminoglycoside_PTrfase"/>
</dbReference>
<dbReference type="Gene3D" id="3.90.1200.10">
    <property type="match status" value="1"/>
</dbReference>
<dbReference type="SUPFAM" id="SSF56112">
    <property type="entry name" value="Protein kinase-like (PK-like)"/>
    <property type="match status" value="1"/>
</dbReference>
<feature type="domain" description="Aminoglycoside phosphotransferase" evidence="1">
    <location>
        <begin position="3"/>
        <end position="83"/>
    </location>
</feature>
<dbReference type="GO" id="GO:0016740">
    <property type="term" value="F:transferase activity"/>
    <property type="evidence" value="ECO:0007669"/>
    <property type="project" value="UniProtKB-KW"/>
</dbReference>
<dbReference type="Pfam" id="PF01636">
    <property type="entry name" value="APH"/>
    <property type="match status" value="1"/>
</dbReference>
<gene>
    <name evidence="2" type="ORF">SAMN05660976_02498</name>
</gene>
<dbReference type="AlphaFoldDB" id="A0A1H7QD99"/>
<sequence length="122" mass="13254">MDEAVASHWQGAPVWFHGDVAVDNLLVDDRGRLSGVLDFGCSGVGDPACDLVIAFTYFDDEARPVFRRAAEVDDDTWRRARGWAIWKAAITLADPGAPAPRRAEQERALAAVLTEASRGDDA</sequence>
<protein>
    <submittedName>
        <fullName evidence="2">Phosphotransferase enzyme family protein</fullName>
    </submittedName>
</protein>
<proteinExistence type="predicted"/>
<name>A0A1H7QD99_9ACTN</name>
<dbReference type="Proteomes" id="UP000198953">
    <property type="component" value="Unassembled WGS sequence"/>
</dbReference>
<evidence type="ECO:0000313" key="3">
    <source>
        <dbReference type="Proteomes" id="UP000198953"/>
    </source>
</evidence>
<keyword evidence="2" id="KW-0808">Transferase</keyword>
<evidence type="ECO:0000313" key="2">
    <source>
        <dbReference type="EMBL" id="SEL45624.1"/>
    </source>
</evidence>
<reference evidence="2 3" key="1">
    <citation type="submission" date="2016-10" db="EMBL/GenBank/DDBJ databases">
        <authorList>
            <person name="de Groot N.N."/>
        </authorList>
    </citation>
    <scope>NUCLEOTIDE SEQUENCE [LARGE SCALE GENOMIC DNA]</scope>
    <source>
        <strain evidence="2 3">DSM 43357</strain>
    </source>
</reference>
<organism evidence="2 3">
    <name type="scientific">Nonomuraea pusilla</name>
    <dbReference type="NCBI Taxonomy" id="46177"/>
    <lineage>
        <taxon>Bacteria</taxon>
        <taxon>Bacillati</taxon>
        <taxon>Actinomycetota</taxon>
        <taxon>Actinomycetes</taxon>
        <taxon>Streptosporangiales</taxon>
        <taxon>Streptosporangiaceae</taxon>
        <taxon>Nonomuraea</taxon>
    </lineage>
</organism>
<evidence type="ECO:0000259" key="1">
    <source>
        <dbReference type="Pfam" id="PF01636"/>
    </source>
</evidence>
<dbReference type="STRING" id="46177.SAMN05660976_02498"/>
<keyword evidence="3" id="KW-1185">Reference proteome</keyword>
<dbReference type="EMBL" id="FOBF01000005">
    <property type="protein sequence ID" value="SEL45624.1"/>
    <property type="molecule type" value="Genomic_DNA"/>
</dbReference>
<accession>A0A1H7QD99</accession>